<name>A0AAD2EAM9_9LAMI</name>
<dbReference type="SUPFAM" id="SSF74788">
    <property type="entry name" value="Cullin repeat-like"/>
    <property type="match status" value="1"/>
</dbReference>
<dbReference type="InterPro" id="IPR046364">
    <property type="entry name" value="Exo70_C"/>
</dbReference>
<evidence type="ECO:0000256" key="3">
    <source>
        <dbReference type="RuleBase" id="RU365026"/>
    </source>
</evidence>
<reference evidence="5" key="1">
    <citation type="submission" date="2023-05" db="EMBL/GenBank/DDBJ databases">
        <authorList>
            <person name="Huff M."/>
        </authorList>
    </citation>
    <scope>NUCLEOTIDE SEQUENCE</scope>
</reference>
<proteinExistence type="inferred from homology"/>
<keyword evidence="3" id="KW-0268">Exocytosis</keyword>
<evidence type="ECO:0000313" key="6">
    <source>
        <dbReference type="Proteomes" id="UP000834106"/>
    </source>
</evidence>
<protein>
    <recommendedName>
        <fullName evidence="3">Exocyst subunit Exo70 family protein</fullName>
    </recommendedName>
</protein>
<dbReference type="GO" id="GO:0000145">
    <property type="term" value="C:exocyst"/>
    <property type="evidence" value="ECO:0007669"/>
    <property type="project" value="InterPro"/>
</dbReference>
<feature type="domain" description="Exocyst complex subunit Exo70 C-terminal" evidence="4">
    <location>
        <begin position="30"/>
        <end position="124"/>
    </location>
</feature>
<gene>
    <name evidence="5" type="ORF">FPE_LOCUS31115</name>
</gene>
<comment type="similarity">
    <text evidence="1 3">Belongs to the EXO70 family.</text>
</comment>
<evidence type="ECO:0000256" key="1">
    <source>
        <dbReference type="ARBA" id="ARBA00006756"/>
    </source>
</evidence>
<evidence type="ECO:0000313" key="5">
    <source>
        <dbReference type="EMBL" id="CAI9783594.1"/>
    </source>
</evidence>
<dbReference type="InterPro" id="IPR004140">
    <property type="entry name" value="Exo70"/>
</dbReference>
<dbReference type="Gene3D" id="1.20.1280.170">
    <property type="entry name" value="Exocyst complex component Exo70"/>
    <property type="match status" value="1"/>
</dbReference>
<dbReference type="Pfam" id="PF03081">
    <property type="entry name" value="Exo70_C"/>
    <property type="match status" value="1"/>
</dbReference>
<evidence type="ECO:0000256" key="2">
    <source>
        <dbReference type="ARBA" id="ARBA00022448"/>
    </source>
</evidence>
<dbReference type="GO" id="GO:0005546">
    <property type="term" value="F:phosphatidylinositol-4,5-bisphosphate binding"/>
    <property type="evidence" value="ECO:0007669"/>
    <property type="project" value="InterPro"/>
</dbReference>
<dbReference type="EMBL" id="OU503055">
    <property type="protein sequence ID" value="CAI9783594.1"/>
    <property type="molecule type" value="Genomic_DNA"/>
</dbReference>
<evidence type="ECO:0000259" key="4">
    <source>
        <dbReference type="Pfam" id="PF03081"/>
    </source>
</evidence>
<organism evidence="5 6">
    <name type="scientific">Fraxinus pennsylvanica</name>
    <dbReference type="NCBI Taxonomy" id="56036"/>
    <lineage>
        <taxon>Eukaryota</taxon>
        <taxon>Viridiplantae</taxon>
        <taxon>Streptophyta</taxon>
        <taxon>Embryophyta</taxon>
        <taxon>Tracheophyta</taxon>
        <taxon>Spermatophyta</taxon>
        <taxon>Magnoliopsida</taxon>
        <taxon>eudicotyledons</taxon>
        <taxon>Gunneridae</taxon>
        <taxon>Pentapetalae</taxon>
        <taxon>asterids</taxon>
        <taxon>lamiids</taxon>
        <taxon>Lamiales</taxon>
        <taxon>Oleaceae</taxon>
        <taxon>Oleeae</taxon>
        <taxon>Fraxinus</taxon>
    </lineage>
</organism>
<dbReference type="PANTHER" id="PTHR12542:SF85">
    <property type="entry name" value="EXOCYST SUBUNIT EXO70 FAMILY PROTEIN"/>
    <property type="match status" value="1"/>
</dbReference>
<keyword evidence="2 3" id="KW-0813">Transport</keyword>
<comment type="function">
    <text evidence="3">Component of the exocyst complex.</text>
</comment>
<accession>A0AAD2EAM9</accession>
<sequence length="162" mass="18977">MMGLDVWKSCFAVIAAQAGILTFLQFGKTIYKHLKGTKLGNLLGDTWLRKQDQYKEYYSTIYLRKCCGKLPALLNREGQSSGRRATSRDLAKKRLKFFSEAVDIMYKKQSYWIILDKDLHEKTCQPKRVSHGSFKMRHLNEKFDYGVTNPYRNSPTVKWRHT</sequence>
<keyword evidence="3" id="KW-0653">Protein transport</keyword>
<dbReference type="GO" id="GO:0006887">
    <property type="term" value="P:exocytosis"/>
    <property type="evidence" value="ECO:0007669"/>
    <property type="project" value="UniProtKB-KW"/>
</dbReference>
<dbReference type="GO" id="GO:0015031">
    <property type="term" value="P:protein transport"/>
    <property type="evidence" value="ECO:0007669"/>
    <property type="project" value="UniProtKB-KW"/>
</dbReference>
<keyword evidence="6" id="KW-1185">Reference proteome</keyword>
<dbReference type="AlphaFoldDB" id="A0AAD2EAM9"/>
<dbReference type="InterPro" id="IPR016159">
    <property type="entry name" value="Cullin_repeat-like_dom_sf"/>
</dbReference>
<dbReference type="Proteomes" id="UP000834106">
    <property type="component" value="Chromosome 20"/>
</dbReference>
<dbReference type="PANTHER" id="PTHR12542">
    <property type="entry name" value="EXOCYST COMPLEX PROTEIN EXO70"/>
    <property type="match status" value="1"/>
</dbReference>